<keyword evidence="3" id="KW-1003">Cell membrane</keyword>
<dbReference type="Gene3D" id="1.10.3430.10">
    <property type="entry name" value="Ammonium transporter AmtB like domains"/>
    <property type="match status" value="1"/>
</dbReference>
<dbReference type="GO" id="GO:0005886">
    <property type="term" value="C:plasma membrane"/>
    <property type="evidence" value="ECO:0007669"/>
    <property type="project" value="UniProtKB-SubCell"/>
</dbReference>
<gene>
    <name evidence="9" type="ORF">QRX50_15135</name>
</gene>
<dbReference type="Pfam" id="PF03253">
    <property type="entry name" value="UT"/>
    <property type="match status" value="1"/>
</dbReference>
<keyword evidence="6 8" id="KW-0472">Membrane</keyword>
<comment type="subcellular location">
    <subcellularLocation>
        <location evidence="1">Cell membrane</location>
        <topology evidence="1">Multi-pass membrane protein</topology>
    </subcellularLocation>
</comment>
<keyword evidence="10" id="KW-1185">Reference proteome</keyword>
<feature type="transmembrane region" description="Helical" evidence="8">
    <location>
        <begin position="122"/>
        <end position="144"/>
    </location>
</feature>
<dbReference type="PANTHER" id="PTHR10464">
    <property type="entry name" value="UREA TRANSPORTER"/>
    <property type="match status" value="1"/>
</dbReference>
<evidence type="ECO:0000256" key="5">
    <source>
        <dbReference type="ARBA" id="ARBA00022989"/>
    </source>
</evidence>
<feature type="transmembrane region" description="Helical" evidence="8">
    <location>
        <begin position="248"/>
        <end position="270"/>
    </location>
</feature>
<accession>A0A9Y2IMZ7</accession>
<dbReference type="GO" id="GO:0015204">
    <property type="term" value="F:urea transmembrane transporter activity"/>
    <property type="evidence" value="ECO:0007669"/>
    <property type="project" value="InterPro"/>
</dbReference>
<evidence type="ECO:0000313" key="10">
    <source>
        <dbReference type="Proteomes" id="UP001236014"/>
    </source>
</evidence>
<dbReference type="PIRSF" id="PIRSF016502">
    <property type="entry name" value="Urea_transporter"/>
    <property type="match status" value="1"/>
</dbReference>
<feature type="transmembrane region" description="Helical" evidence="8">
    <location>
        <begin position="276"/>
        <end position="294"/>
    </location>
</feature>
<proteinExistence type="inferred from homology"/>
<dbReference type="KEGG" id="acab:QRX50_15135"/>
<evidence type="ECO:0000256" key="1">
    <source>
        <dbReference type="ARBA" id="ARBA00004651"/>
    </source>
</evidence>
<feature type="transmembrane region" description="Helical" evidence="8">
    <location>
        <begin position="299"/>
        <end position="317"/>
    </location>
</feature>
<feature type="transmembrane region" description="Helical" evidence="8">
    <location>
        <begin position="220"/>
        <end position="241"/>
    </location>
</feature>
<dbReference type="AlphaFoldDB" id="A0A9Y2IMZ7"/>
<dbReference type="PANTHER" id="PTHR10464:SF4">
    <property type="entry name" value="UREA TRANSPORTER"/>
    <property type="match status" value="1"/>
</dbReference>
<name>A0A9Y2IMZ7_9PSEU</name>
<evidence type="ECO:0000256" key="8">
    <source>
        <dbReference type="SAM" id="Phobius"/>
    </source>
</evidence>
<dbReference type="InterPro" id="IPR004937">
    <property type="entry name" value="Urea_transporter"/>
</dbReference>
<feature type="site" description="Important for channel permeability" evidence="7">
    <location>
        <position position="329"/>
    </location>
</feature>
<feature type="transmembrane region" description="Helical" evidence="8">
    <location>
        <begin position="323"/>
        <end position="342"/>
    </location>
</feature>
<evidence type="ECO:0000313" key="9">
    <source>
        <dbReference type="EMBL" id="WIX81996.1"/>
    </source>
</evidence>
<dbReference type="InterPro" id="IPR029020">
    <property type="entry name" value="Ammonium/urea_transptr"/>
</dbReference>
<dbReference type="EMBL" id="CP127294">
    <property type="protein sequence ID" value="WIX81996.1"/>
    <property type="molecule type" value="Genomic_DNA"/>
</dbReference>
<reference evidence="9 10" key="1">
    <citation type="submission" date="2023-06" db="EMBL/GenBank/DDBJ databases">
        <authorList>
            <person name="Oyuntsetseg B."/>
            <person name="Kim S.B."/>
        </authorList>
    </citation>
    <scope>NUCLEOTIDE SEQUENCE [LARGE SCALE GENOMIC DNA]</scope>
    <source>
        <strain evidence="9 10">2-15</strain>
    </source>
</reference>
<dbReference type="RefSeq" id="WP_285972577.1">
    <property type="nucleotide sequence ID" value="NZ_CP127294.1"/>
</dbReference>
<comment type="similarity">
    <text evidence="2">Belongs to the urea transporter family.</text>
</comment>
<feature type="transmembrane region" description="Helical" evidence="8">
    <location>
        <begin position="71"/>
        <end position="90"/>
    </location>
</feature>
<feature type="transmembrane region" description="Helical" evidence="8">
    <location>
        <begin position="156"/>
        <end position="173"/>
    </location>
</feature>
<feature type="transmembrane region" description="Helical" evidence="8">
    <location>
        <begin position="97"/>
        <end position="116"/>
    </location>
</feature>
<keyword evidence="4 8" id="KW-0812">Transmembrane</keyword>
<evidence type="ECO:0000256" key="6">
    <source>
        <dbReference type="ARBA" id="ARBA00023136"/>
    </source>
</evidence>
<sequence length="386" mass="40740">MTTAPPERGHHGPLRWINGTMPEVDERALKVPVVGFIEYCLRGIGQVVFMNSPITGAFILLATWLQEPWLGFGATVGVVASTLAALALGFDRDAIHAGLYGFNGVLVGLGLALFLSPEWDGIVILWIILLSAVSSILMAALAAAFGGAWGVPPFTLAFNITTLLFLITALHITRGRLGEAIAPAAPQVNGPGVRTSLRESADAVGNTDVVAVINAIFRGIGQLFFCNSLLAGVLIIVGIAFCSRIAAVFALVGSAVGMLTGMALGADGVLIYNGLWGFNSFDAALAIAGVFYVLTWRSAILGVLCAIFTALLFGAIGSIFVPWGLPALTLPFCFGTLTFVLLKDSSKLFEWVPPAKVVTPEEHLRRSHQEHAMAASGNPQRQRDTA</sequence>
<evidence type="ECO:0000256" key="3">
    <source>
        <dbReference type="ARBA" id="ARBA00022475"/>
    </source>
</evidence>
<dbReference type="Proteomes" id="UP001236014">
    <property type="component" value="Chromosome"/>
</dbReference>
<evidence type="ECO:0000256" key="7">
    <source>
        <dbReference type="PIRSR" id="PIRSR016502-1"/>
    </source>
</evidence>
<feature type="transmembrane region" description="Helical" evidence="8">
    <location>
        <begin position="47"/>
        <end position="65"/>
    </location>
</feature>
<evidence type="ECO:0000256" key="4">
    <source>
        <dbReference type="ARBA" id="ARBA00022692"/>
    </source>
</evidence>
<protein>
    <submittedName>
        <fullName evidence="9">Urea transporter</fullName>
    </submittedName>
</protein>
<keyword evidence="5 8" id="KW-1133">Transmembrane helix</keyword>
<organism evidence="9 10">
    <name type="scientific">Amycolatopsis carbonis</name>
    <dbReference type="NCBI Taxonomy" id="715471"/>
    <lineage>
        <taxon>Bacteria</taxon>
        <taxon>Bacillati</taxon>
        <taxon>Actinomycetota</taxon>
        <taxon>Actinomycetes</taxon>
        <taxon>Pseudonocardiales</taxon>
        <taxon>Pseudonocardiaceae</taxon>
        <taxon>Amycolatopsis</taxon>
    </lineage>
</organism>
<evidence type="ECO:0000256" key="2">
    <source>
        <dbReference type="ARBA" id="ARBA00005914"/>
    </source>
</evidence>